<feature type="compositionally biased region" description="Low complexity" evidence="1">
    <location>
        <begin position="1"/>
        <end position="13"/>
    </location>
</feature>
<dbReference type="AlphaFoldDB" id="A0A8T0I330"/>
<gene>
    <name evidence="2" type="ORF">KC19_5G138600</name>
</gene>
<comment type="caution">
    <text evidence="2">The sequence shown here is derived from an EMBL/GenBank/DDBJ whole genome shotgun (WGS) entry which is preliminary data.</text>
</comment>
<reference evidence="2" key="1">
    <citation type="submission" date="2020-06" db="EMBL/GenBank/DDBJ databases">
        <title>WGS assembly of Ceratodon purpureus strain R40.</title>
        <authorList>
            <person name="Carey S.B."/>
            <person name="Jenkins J."/>
            <person name="Shu S."/>
            <person name="Lovell J.T."/>
            <person name="Sreedasyam A."/>
            <person name="Maumus F."/>
            <person name="Tiley G.P."/>
            <person name="Fernandez-Pozo N."/>
            <person name="Barry K."/>
            <person name="Chen C."/>
            <person name="Wang M."/>
            <person name="Lipzen A."/>
            <person name="Daum C."/>
            <person name="Saski C.A."/>
            <person name="Payton A.C."/>
            <person name="Mcbreen J.C."/>
            <person name="Conrad R.E."/>
            <person name="Kollar L.M."/>
            <person name="Olsson S."/>
            <person name="Huttunen S."/>
            <person name="Landis J.B."/>
            <person name="Wickett N.J."/>
            <person name="Johnson M.G."/>
            <person name="Rensing S.A."/>
            <person name="Grimwood J."/>
            <person name="Schmutz J."/>
            <person name="Mcdaniel S.F."/>
        </authorList>
    </citation>
    <scope>NUCLEOTIDE SEQUENCE</scope>
    <source>
        <strain evidence="2">R40</strain>
    </source>
</reference>
<proteinExistence type="predicted"/>
<feature type="compositionally biased region" description="Polar residues" evidence="1">
    <location>
        <begin position="80"/>
        <end position="105"/>
    </location>
</feature>
<dbReference type="EMBL" id="CM026425">
    <property type="protein sequence ID" value="KAG0577201.1"/>
    <property type="molecule type" value="Genomic_DNA"/>
</dbReference>
<evidence type="ECO:0000256" key="1">
    <source>
        <dbReference type="SAM" id="MobiDB-lite"/>
    </source>
</evidence>
<name>A0A8T0I330_CERPU</name>
<feature type="compositionally biased region" description="Polar residues" evidence="1">
    <location>
        <begin position="60"/>
        <end position="71"/>
    </location>
</feature>
<keyword evidence="3" id="KW-1185">Reference proteome</keyword>
<evidence type="ECO:0000313" key="3">
    <source>
        <dbReference type="Proteomes" id="UP000822688"/>
    </source>
</evidence>
<accession>A0A8T0I330</accession>
<organism evidence="2 3">
    <name type="scientific">Ceratodon purpureus</name>
    <name type="common">Fire moss</name>
    <name type="synonym">Dicranum purpureum</name>
    <dbReference type="NCBI Taxonomy" id="3225"/>
    <lineage>
        <taxon>Eukaryota</taxon>
        <taxon>Viridiplantae</taxon>
        <taxon>Streptophyta</taxon>
        <taxon>Embryophyta</taxon>
        <taxon>Bryophyta</taxon>
        <taxon>Bryophytina</taxon>
        <taxon>Bryopsida</taxon>
        <taxon>Dicranidae</taxon>
        <taxon>Pseudoditrichales</taxon>
        <taxon>Ditrichaceae</taxon>
        <taxon>Ceratodon</taxon>
    </lineage>
</organism>
<feature type="region of interest" description="Disordered" evidence="1">
    <location>
        <begin position="1"/>
        <end position="105"/>
    </location>
</feature>
<sequence length="112" mass="12656">MKPPLQKSLKKLPNAPTTPLTIPSPEHKTITQTYKPPPHSTTTPPLHRQNPTQHKAKLSACQSTHLQTLPNNHRFDHLQTHQPPSQLSNTTVSTSAHHYDSRTPNLVRQYIL</sequence>
<evidence type="ECO:0000313" key="2">
    <source>
        <dbReference type="EMBL" id="KAG0577201.1"/>
    </source>
</evidence>
<dbReference type="Proteomes" id="UP000822688">
    <property type="component" value="Chromosome 5"/>
</dbReference>
<protein>
    <submittedName>
        <fullName evidence="2">Uncharacterized protein</fullName>
    </submittedName>
</protein>